<dbReference type="InterPro" id="IPR012590">
    <property type="entry name" value="POPLD_dom"/>
</dbReference>
<dbReference type="Pfam" id="PF22770">
    <property type="entry name" value="POP1_C"/>
    <property type="match status" value="1"/>
</dbReference>
<feature type="domain" description="Pop1 N-terminal" evidence="5">
    <location>
        <begin position="70"/>
        <end position="148"/>
    </location>
</feature>
<gene>
    <name evidence="8" type="ORF">SeLEV6574_g03978</name>
</gene>
<dbReference type="SUPFAM" id="SSF103025">
    <property type="entry name" value="Folate-binding domain"/>
    <property type="match status" value="1"/>
</dbReference>
<dbReference type="GO" id="GO:0005655">
    <property type="term" value="C:nucleolar ribonuclease P complex"/>
    <property type="evidence" value="ECO:0007669"/>
    <property type="project" value="InterPro"/>
</dbReference>
<evidence type="ECO:0000256" key="2">
    <source>
        <dbReference type="ARBA" id="ARBA00022694"/>
    </source>
</evidence>
<feature type="region of interest" description="Disordered" evidence="4">
    <location>
        <begin position="101"/>
        <end position="154"/>
    </location>
</feature>
<feature type="domain" description="POP1 C-terminal" evidence="7">
    <location>
        <begin position="817"/>
        <end position="881"/>
    </location>
</feature>
<feature type="domain" description="Pop1 N-terminal" evidence="5">
    <location>
        <begin position="150"/>
        <end position="220"/>
    </location>
</feature>
<dbReference type="VEuPathDB" id="FungiDB:SeMB42_g02051"/>
<accession>A0A507D1S3</accession>
<evidence type="ECO:0000259" key="6">
    <source>
        <dbReference type="Pfam" id="PF08170"/>
    </source>
</evidence>
<organism evidence="8 9">
    <name type="scientific">Synchytrium endobioticum</name>
    <dbReference type="NCBI Taxonomy" id="286115"/>
    <lineage>
        <taxon>Eukaryota</taxon>
        <taxon>Fungi</taxon>
        <taxon>Fungi incertae sedis</taxon>
        <taxon>Chytridiomycota</taxon>
        <taxon>Chytridiomycota incertae sedis</taxon>
        <taxon>Chytridiomycetes</taxon>
        <taxon>Synchytriales</taxon>
        <taxon>Synchytriaceae</taxon>
        <taxon>Synchytrium</taxon>
    </lineage>
</organism>
<comment type="caution">
    <text evidence="8">The sequence shown here is derived from an EMBL/GenBank/DDBJ whole genome shotgun (WGS) entry which is preliminary data.</text>
</comment>
<dbReference type="PANTHER" id="PTHR22731:SF3">
    <property type="entry name" value="RIBONUCLEASES P_MRP PROTEIN SUBUNIT POP1"/>
    <property type="match status" value="1"/>
</dbReference>
<dbReference type="Pfam" id="PF06978">
    <property type="entry name" value="POP1_N"/>
    <property type="match status" value="2"/>
</dbReference>
<dbReference type="Pfam" id="PF08170">
    <property type="entry name" value="POPLD"/>
    <property type="match status" value="1"/>
</dbReference>
<dbReference type="PANTHER" id="PTHR22731">
    <property type="entry name" value="RIBONUCLEASES P/MRP PROTEIN SUBUNIT POP1"/>
    <property type="match status" value="1"/>
</dbReference>
<dbReference type="Proteomes" id="UP000320475">
    <property type="component" value="Unassembled WGS sequence"/>
</dbReference>
<feature type="compositionally biased region" description="Basic residues" evidence="4">
    <location>
        <begin position="136"/>
        <end position="148"/>
    </location>
</feature>
<evidence type="ECO:0000256" key="3">
    <source>
        <dbReference type="ARBA" id="ARBA00023242"/>
    </source>
</evidence>
<dbReference type="OrthoDB" id="442863at2759"/>
<dbReference type="InterPro" id="IPR009723">
    <property type="entry name" value="Pop1_N"/>
</dbReference>
<feature type="compositionally biased region" description="Polar residues" evidence="4">
    <location>
        <begin position="596"/>
        <end position="607"/>
    </location>
</feature>
<feature type="compositionally biased region" description="Polar residues" evidence="4">
    <location>
        <begin position="16"/>
        <end position="26"/>
    </location>
</feature>
<reference evidence="8 9" key="1">
    <citation type="journal article" date="2019" name="Sci. Rep.">
        <title>Comparative genomics of chytrid fungi reveal insights into the obligate biotrophic and pathogenic lifestyle of Synchytrium endobioticum.</title>
        <authorList>
            <person name="van de Vossenberg B.T.L.H."/>
            <person name="Warris S."/>
            <person name="Nguyen H.D.T."/>
            <person name="van Gent-Pelzer M.P.E."/>
            <person name="Joly D.L."/>
            <person name="van de Geest H.C."/>
            <person name="Bonants P.J.M."/>
            <person name="Smith D.S."/>
            <person name="Levesque C.A."/>
            <person name="van der Lee T.A.J."/>
        </authorList>
    </citation>
    <scope>NUCLEOTIDE SEQUENCE [LARGE SCALE GENOMIC DNA]</scope>
    <source>
        <strain evidence="8 9">LEV6574</strain>
    </source>
</reference>
<feature type="compositionally biased region" description="Basic and acidic residues" evidence="4">
    <location>
        <begin position="28"/>
        <end position="42"/>
    </location>
</feature>
<dbReference type="GO" id="GO:0000172">
    <property type="term" value="C:ribonuclease MRP complex"/>
    <property type="evidence" value="ECO:0007669"/>
    <property type="project" value="InterPro"/>
</dbReference>
<evidence type="ECO:0000256" key="1">
    <source>
        <dbReference type="ARBA" id="ARBA00004123"/>
    </source>
</evidence>
<dbReference type="EMBL" id="QEAM01000147">
    <property type="protein sequence ID" value="TPX45255.1"/>
    <property type="molecule type" value="Genomic_DNA"/>
</dbReference>
<keyword evidence="3" id="KW-0539">Nucleus</keyword>
<dbReference type="InterPro" id="IPR055079">
    <property type="entry name" value="POP1_C"/>
</dbReference>
<feature type="region of interest" description="Disordered" evidence="4">
    <location>
        <begin position="1"/>
        <end position="61"/>
    </location>
</feature>
<evidence type="ECO:0000259" key="5">
    <source>
        <dbReference type="Pfam" id="PF06978"/>
    </source>
</evidence>
<feature type="region of interest" description="Disordered" evidence="4">
    <location>
        <begin position="589"/>
        <end position="614"/>
    </location>
</feature>
<dbReference type="InterPro" id="IPR039182">
    <property type="entry name" value="Pop1"/>
</dbReference>
<dbReference type="AlphaFoldDB" id="A0A507D1S3"/>
<evidence type="ECO:0000313" key="9">
    <source>
        <dbReference type="Proteomes" id="UP000320475"/>
    </source>
</evidence>
<feature type="domain" description="POPLD" evidence="6">
    <location>
        <begin position="493"/>
        <end position="583"/>
    </location>
</feature>
<feature type="compositionally biased region" description="Basic residues" evidence="4">
    <location>
        <begin position="103"/>
        <end position="123"/>
    </location>
</feature>
<keyword evidence="2" id="KW-0819">tRNA processing</keyword>
<name>A0A507D1S3_9FUNG</name>
<evidence type="ECO:0000313" key="8">
    <source>
        <dbReference type="EMBL" id="TPX45255.1"/>
    </source>
</evidence>
<feature type="compositionally biased region" description="Basic and acidic residues" evidence="4">
    <location>
        <begin position="126"/>
        <end position="135"/>
    </location>
</feature>
<evidence type="ECO:0000259" key="7">
    <source>
        <dbReference type="Pfam" id="PF22770"/>
    </source>
</evidence>
<sequence length="882" mass="99532">MNSAGAGKKRPRDATINDSQRQQQHHNANRDNRPNKRAKQEMRVQGPALSRPTASSAMAQAPRSIHVSSFAESRAFEIQTMEKALDNATEFTGKQRVYQTLPRHMRRRAASHNVKRLPRRVQQRAKTQEANEPPRRERKPSKRRKKLVKSTQEEYKSRQLTKRWLETHVWHAKRMKMVELWGYRLADHPNEKSLRSSFRAGKTQCCIHDASYIGTLEISGSLNPIKNILDSVTDPSMIPVTSARHTSGVKSGESYLYTANQFPFGAVCPFTFIWKPLEADNSNDENVERALWLFIHPSAYREAYNELENICTRATGVSVKRLDTELVRFELSGPRAHAILEETLQIPSEMKEMPPHQIWSDLLCLRTPVSLPPGVVFGLTVDDPRLSFPPKIPSRPDYTPSGAQAKIDSHLMNWPMNASKSDLWDATVRGRVAVCSASESELNHRRSQHLIPGTKVIPTEKDARVPVLLIQRAAAYCTQDTNVLRRSRGLADGWDVIVPKEWGRAFWKSFIFAGARAGGLRERHSSWFESGLPCFPYEYPETNAGRRYSMGIQRREEEKWERRPPAKRISFAKLGVKSPFRPPFETLVPSLPDKLNVNQSDTNPHASQNDDRGISKEAASEFDAAVAMGMGMEVDIETVLGHDEEPKEYDDVGACKMDTASDDEHDKLPENNEQPVEVHAEVNAVTIIPFCVASSRNIIRKLITSLSTCTSLQQLDESITDIISLTRASRNLAPLPPRLQSPPPFKPIRLIDTMLVRVRIEMMGAGRPVDNAILFIASHEEYEYWIKEMKKNDWEKQLLGGNGGGGAKTDVIPSDTMISGYVITGHFSLSQAKGVCIGSCTLKSLWMIQQDAVKYKRDYDNFILVRNPTGRLCRPATFTVIA</sequence>
<dbReference type="GO" id="GO:0001682">
    <property type="term" value="P:tRNA 5'-leader removal"/>
    <property type="evidence" value="ECO:0007669"/>
    <property type="project" value="InterPro"/>
</dbReference>
<proteinExistence type="predicted"/>
<evidence type="ECO:0000256" key="4">
    <source>
        <dbReference type="SAM" id="MobiDB-lite"/>
    </source>
</evidence>
<comment type="subcellular location">
    <subcellularLocation>
        <location evidence="1">Nucleus</location>
    </subcellularLocation>
</comment>
<protein>
    <submittedName>
        <fullName evidence="8">Uncharacterized protein</fullName>
    </submittedName>
</protein>